<dbReference type="FunFam" id="3.30.230.70:FF:000005">
    <property type="entry name" value="Exosome complex component RRP45"/>
    <property type="match status" value="1"/>
</dbReference>
<dbReference type="GO" id="GO:0016075">
    <property type="term" value="P:rRNA catabolic process"/>
    <property type="evidence" value="ECO:0007669"/>
    <property type="project" value="TreeGrafter"/>
</dbReference>
<evidence type="ECO:0000256" key="10">
    <source>
        <dbReference type="ARBA" id="ARBA00077933"/>
    </source>
</evidence>
<comment type="subcellular location">
    <subcellularLocation>
        <location evidence="1">Cytoplasm</location>
    </subcellularLocation>
    <subcellularLocation>
        <location evidence="2">Nucleus</location>
        <location evidence="2">Nucleolus</location>
    </subcellularLocation>
</comment>
<dbReference type="GO" id="GO:0000177">
    <property type="term" value="C:cytoplasmic exosome (RNase complex)"/>
    <property type="evidence" value="ECO:0007669"/>
    <property type="project" value="TreeGrafter"/>
</dbReference>
<feature type="domain" description="Exoribonuclease phosphorolytic" evidence="12">
    <location>
        <begin position="190"/>
        <end position="257"/>
    </location>
</feature>
<evidence type="ECO:0000313" key="13">
    <source>
        <dbReference type="EMBL" id="ORY56448.1"/>
    </source>
</evidence>
<dbReference type="InterPro" id="IPR015847">
    <property type="entry name" value="ExoRNase_PH_dom2"/>
</dbReference>
<keyword evidence="9" id="KW-0539">Nucleus</keyword>
<organism evidence="13 14">
    <name type="scientific">Leucosporidium creatinivorum</name>
    <dbReference type="NCBI Taxonomy" id="106004"/>
    <lineage>
        <taxon>Eukaryota</taxon>
        <taxon>Fungi</taxon>
        <taxon>Dikarya</taxon>
        <taxon>Basidiomycota</taxon>
        <taxon>Pucciniomycotina</taxon>
        <taxon>Microbotryomycetes</taxon>
        <taxon>Leucosporidiales</taxon>
        <taxon>Leucosporidium</taxon>
    </lineage>
</organism>
<evidence type="ECO:0000256" key="7">
    <source>
        <dbReference type="ARBA" id="ARBA00022835"/>
    </source>
</evidence>
<dbReference type="GO" id="GO:0000176">
    <property type="term" value="C:nuclear exosome (RNase complex)"/>
    <property type="evidence" value="ECO:0007669"/>
    <property type="project" value="UniProtKB-ARBA"/>
</dbReference>
<dbReference type="InParanoid" id="A0A1Y2DB03"/>
<evidence type="ECO:0000256" key="6">
    <source>
        <dbReference type="ARBA" id="ARBA00022552"/>
    </source>
</evidence>
<dbReference type="InterPro" id="IPR050590">
    <property type="entry name" value="Exosome_comp_Rrp42_subfam"/>
</dbReference>
<dbReference type="GO" id="GO:0071028">
    <property type="term" value="P:nuclear mRNA surveillance"/>
    <property type="evidence" value="ECO:0007669"/>
    <property type="project" value="TreeGrafter"/>
</dbReference>
<dbReference type="GO" id="GO:0035925">
    <property type="term" value="F:mRNA 3'-UTR AU-rich region binding"/>
    <property type="evidence" value="ECO:0007669"/>
    <property type="project" value="TreeGrafter"/>
</dbReference>
<keyword evidence="13" id="KW-0378">Hydrolase</keyword>
<name>A0A1Y2DB03_9BASI</name>
<keyword evidence="7" id="KW-0271">Exosome</keyword>
<dbReference type="GO" id="GO:0034475">
    <property type="term" value="P:U4 snRNA 3'-end processing"/>
    <property type="evidence" value="ECO:0007669"/>
    <property type="project" value="TreeGrafter"/>
</dbReference>
<dbReference type="InterPro" id="IPR033100">
    <property type="entry name" value="Rrp45"/>
</dbReference>
<evidence type="ECO:0000256" key="5">
    <source>
        <dbReference type="ARBA" id="ARBA00022490"/>
    </source>
</evidence>
<accession>A0A1Y2DB03</accession>
<dbReference type="GO" id="GO:0034476">
    <property type="term" value="P:U5 snRNA 3'-end processing"/>
    <property type="evidence" value="ECO:0007669"/>
    <property type="project" value="TreeGrafter"/>
</dbReference>
<keyword evidence="6" id="KW-0698">rRNA processing</keyword>
<dbReference type="GO" id="GO:0034473">
    <property type="term" value="P:U1 snRNA 3'-end processing"/>
    <property type="evidence" value="ECO:0007669"/>
    <property type="project" value="TreeGrafter"/>
</dbReference>
<dbReference type="EMBL" id="MCGR01000086">
    <property type="protein sequence ID" value="ORY56448.1"/>
    <property type="molecule type" value="Genomic_DNA"/>
</dbReference>
<keyword evidence="14" id="KW-1185">Reference proteome</keyword>
<dbReference type="Gene3D" id="3.30.230.70">
    <property type="entry name" value="GHMP Kinase, N-terminal domain"/>
    <property type="match status" value="1"/>
</dbReference>
<keyword evidence="13" id="KW-0540">Nuclease</keyword>
<dbReference type="PANTHER" id="PTHR11097:SF14">
    <property type="entry name" value="EXOSOME COMPLEX COMPONENT RRP45"/>
    <property type="match status" value="1"/>
</dbReference>
<dbReference type="InterPro" id="IPR001247">
    <property type="entry name" value="ExoRNase_PH_dom1"/>
</dbReference>
<comment type="similarity">
    <text evidence="3">Belongs to the RNase PH family.</text>
</comment>
<dbReference type="OrthoDB" id="10264038at2759"/>
<dbReference type="Pfam" id="PF01138">
    <property type="entry name" value="RNase_PH"/>
    <property type="match status" value="1"/>
</dbReference>
<evidence type="ECO:0000256" key="1">
    <source>
        <dbReference type="ARBA" id="ARBA00004496"/>
    </source>
</evidence>
<dbReference type="GO" id="GO:0071035">
    <property type="term" value="P:nuclear polyadenylation-dependent rRNA catabolic process"/>
    <property type="evidence" value="ECO:0007669"/>
    <property type="project" value="TreeGrafter"/>
</dbReference>
<proteinExistence type="inferred from homology"/>
<dbReference type="PANTHER" id="PTHR11097">
    <property type="entry name" value="EXOSOME COMPLEX EXONUCLEASE RIBOSOMAL RNA PROCESSING PROTEIN"/>
    <property type="match status" value="1"/>
</dbReference>
<reference evidence="13 14" key="1">
    <citation type="submission" date="2016-07" db="EMBL/GenBank/DDBJ databases">
        <title>Pervasive Adenine N6-methylation of Active Genes in Fungi.</title>
        <authorList>
            <consortium name="DOE Joint Genome Institute"/>
            <person name="Mondo S.J."/>
            <person name="Dannebaum R.O."/>
            <person name="Kuo R.C."/>
            <person name="Labutti K."/>
            <person name="Haridas S."/>
            <person name="Kuo A."/>
            <person name="Salamov A."/>
            <person name="Ahrendt S.R."/>
            <person name="Lipzen A."/>
            <person name="Sullivan W."/>
            <person name="Andreopoulos W.B."/>
            <person name="Clum A."/>
            <person name="Lindquist E."/>
            <person name="Daum C."/>
            <person name="Ramamoorthy G.K."/>
            <person name="Gryganskyi A."/>
            <person name="Culley D."/>
            <person name="Magnuson J.K."/>
            <person name="James T.Y."/>
            <person name="O'Malley M.A."/>
            <person name="Stajich J.E."/>
            <person name="Spatafora J.W."/>
            <person name="Visel A."/>
            <person name="Grigoriev I.V."/>
        </authorList>
    </citation>
    <scope>NUCLEOTIDE SEQUENCE [LARGE SCALE GENOMIC DNA]</scope>
    <source>
        <strain evidence="13 14">62-1032</strain>
    </source>
</reference>
<evidence type="ECO:0000259" key="11">
    <source>
        <dbReference type="Pfam" id="PF01138"/>
    </source>
</evidence>
<dbReference type="SUPFAM" id="SSF54211">
    <property type="entry name" value="Ribosomal protein S5 domain 2-like"/>
    <property type="match status" value="1"/>
</dbReference>
<gene>
    <name evidence="13" type="ORF">BCR35DRAFT_296254</name>
</gene>
<dbReference type="GO" id="GO:0000467">
    <property type="term" value="P:exonucleolytic trimming to generate mature 3'-end of 5.8S rRNA from tricistronic rRNA transcript (SSU-rRNA, 5.8S rRNA, LSU-rRNA)"/>
    <property type="evidence" value="ECO:0007669"/>
    <property type="project" value="TreeGrafter"/>
</dbReference>
<evidence type="ECO:0000256" key="3">
    <source>
        <dbReference type="ARBA" id="ARBA00006678"/>
    </source>
</evidence>
<keyword evidence="5" id="KW-0963">Cytoplasm</keyword>
<dbReference type="InterPro" id="IPR020568">
    <property type="entry name" value="Ribosomal_Su5_D2-typ_SF"/>
</dbReference>
<evidence type="ECO:0000256" key="4">
    <source>
        <dbReference type="ARBA" id="ARBA00019572"/>
    </source>
</evidence>
<dbReference type="SUPFAM" id="SSF55666">
    <property type="entry name" value="Ribonuclease PH domain 2-like"/>
    <property type="match status" value="1"/>
</dbReference>
<feature type="domain" description="Exoribonuclease phosphorolytic" evidence="11">
    <location>
        <begin position="33"/>
        <end position="164"/>
    </location>
</feature>
<dbReference type="AlphaFoldDB" id="A0A1Y2DB03"/>
<dbReference type="InterPro" id="IPR027408">
    <property type="entry name" value="PNPase/RNase_PH_dom_sf"/>
</dbReference>
<keyword evidence="13" id="KW-0269">Exonuclease</keyword>
<evidence type="ECO:0000313" key="14">
    <source>
        <dbReference type="Proteomes" id="UP000193467"/>
    </source>
</evidence>
<dbReference type="CDD" id="cd11368">
    <property type="entry name" value="RNase_PH_RRP45"/>
    <property type="match status" value="1"/>
</dbReference>
<dbReference type="Proteomes" id="UP000193467">
    <property type="component" value="Unassembled WGS sequence"/>
</dbReference>
<dbReference type="GO" id="GO:0005730">
    <property type="term" value="C:nucleolus"/>
    <property type="evidence" value="ECO:0007669"/>
    <property type="project" value="UniProtKB-SubCell"/>
</dbReference>
<dbReference type="STRING" id="106004.A0A1Y2DB03"/>
<sequence length="282" mass="31028">MPREVDPSINESEFLHKALQQGLRTDGRSVYDMRDVKLTFGDELGWVECRLGETRVVVQVSGEIVKPLADRPYEGFLVISTEISPMASSAYEAGRASDEEVLMARLLEKALRRSEAVDREALCIVAGQKVWSIRVDVHFLDDEGNMLDCASIAAITALRHFRRPDVTVIGEDVTIHSMAEHVPVPLAIHHTPICLTFAFFGDDSLAVLDPSHLESLLASGTLTLTLNSQQEICVLSKAGGVPLPADDIMKVIQIGVQRVKEVDALIKSSLEMEAKKTVVEVR</sequence>
<comment type="caution">
    <text evidence="13">The sequence shown here is derived from an EMBL/GenBank/DDBJ whole genome shotgun (WGS) entry which is preliminary data.</text>
</comment>
<dbReference type="FunCoup" id="A0A1Y2DB03">
    <property type="interactions" value="595"/>
</dbReference>
<evidence type="ECO:0000256" key="8">
    <source>
        <dbReference type="ARBA" id="ARBA00022884"/>
    </source>
</evidence>
<evidence type="ECO:0000259" key="12">
    <source>
        <dbReference type="Pfam" id="PF03725"/>
    </source>
</evidence>
<dbReference type="GO" id="GO:0071038">
    <property type="term" value="P:TRAMP-dependent tRNA surveillance pathway"/>
    <property type="evidence" value="ECO:0007669"/>
    <property type="project" value="TreeGrafter"/>
</dbReference>
<evidence type="ECO:0000256" key="9">
    <source>
        <dbReference type="ARBA" id="ARBA00023242"/>
    </source>
</evidence>
<keyword evidence="8" id="KW-0694">RNA-binding</keyword>
<dbReference type="Pfam" id="PF03725">
    <property type="entry name" value="RNase_PH_C"/>
    <property type="match status" value="1"/>
</dbReference>
<dbReference type="GO" id="GO:0004527">
    <property type="term" value="F:exonuclease activity"/>
    <property type="evidence" value="ECO:0007669"/>
    <property type="project" value="UniProtKB-KW"/>
</dbReference>
<dbReference type="InterPro" id="IPR036345">
    <property type="entry name" value="ExoRNase_PH_dom2_sf"/>
</dbReference>
<protein>
    <recommendedName>
        <fullName evidence="4">Exosome complex component RRP45</fullName>
    </recommendedName>
    <alternativeName>
        <fullName evidence="10">Ribosomal RNA-processing protein 45</fullName>
    </alternativeName>
</protein>
<evidence type="ECO:0000256" key="2">
    <source>
        <dbReference type="ARBA" id="ARBA00004604"/>
    </source>
</evidence>